<evidence type="ECO:0000313" key="2">
    <source>
        <dbReference type="EMBL" id="KKN68939.1"/>
    </source>
</evidence>
<sequence length="214" mass="21744">MSKLKLAAIAVGAGAFIGHWVLHFAIAGALFAAIGLSSGGHDHAAAGLDYSDVQTIEAKALTDHGCDTGEWHFVINQISSQTLAPTSIVVTFTNGGVQGVPLNKFTGKVGHYVTTANLGSTVVLATATIYGDWGGQFNLSHGPCAPLPTPTPSSSPTSTPPPEPTPTPPPILTPTPTPIDPVASSWSATPIPDAPSPVQPIGFPDTGGRPGDTQ</sequence>
<feature type="compositionally biased region" description="Pro residues" evidence="1">
    <location>
        <begin position="145"/>
        <end position="179"/>
    </location>
</feature>
<comment type="caution">
    <text evidence="2">The sequence shown here is derived from an EMBL/GenBank/DDBJ whole genome shotgun (WGS) entry which is preliminary data.</text>
</comment>
<accession>A0A0F9SPV5</accession>
<feature type="region of interest" description="Disordered" evidence="1">
    <location>
        <begin position="144"/>
        <end position="214"/>
    </location>
</feature>
<dbReference type="EMBL" id="LAZR01000436">
    <property type="protein sequence ID" value="KKN68939.1"/>
    <property type="molecule type" value="Genomic_DNA"/>
</dbReference>
<reference evidence="2" key="1">
    <citation type="journal article" date="2015" name="Nature">
        <title>Complex archaea that bridge the gap between prokaryotes and eukaryotes.</title>
        <authorList>
            <person name="Spang A."/>
            <person name="Saw J.H."/>
            <person name="Jorgensen S.L."/>
            <person name="Zaremba-Niedzwiedzka K."/>
            <person name="Martijn J."/>
            <person name="Lind A.E."/>
            <person name="van Eijk R."/>
            <person name="Schleper C."/>
            <person name="Guy L."/>
            <person name="Ettema T.J."/>
        </authorList>
    </citation>
    <scope>NUCLEOTIDE SEQUENCE</scope>
</reference>
<protein>
    <submittedName>
        <fullName evidence="2">Uncharacterized protein</fullName>
    </submittedName>
</protein>
<evidence type="ECO:0000256" key="1">
    <source>
        <dbReference type="SAM" id="MobiDB-lite"/>
    </source>
</evidence>
<dbReference type="AlphaFoldDB" id="A0A0F9SPV5"/>
<proteinExistence type="predicted"/>
<organism evidence="2">
    <name type="scientific">marine sediment metagenome</name>
    <dbReference type="NCBI Taxonomy" id="412755"/>
    <lineage>
        <taxon>unclassified sequences</taxon>
        <taxon>metagenomes</taxon>
        <taxon>ecological metagenomes</taxon>
    </lineage>
</organism>
<gene>
    <name evidence="2" type="ORF">LCGC14_0445960</name>
</gene>
<name>A0A0F9SPV5_9ZZZZ</name>